<proteinExistence type="predicted"/>
<feature type="transmembrane region" description="Helical" evidence="1">
    <location>
        <begin position="134"/>
        <end position="151"/>
    </location>
</feature>
<keyword evidence="1" id="KW-1133">Transmembrane helix</keyword>
<evidence type="ECO:0000313" key="3">
    <source>
        <dbReference type="Proteomes" id="UP000315389"/>
    </source>
</evidence>
<keyword evidence="1" id="KW-0472">Membrane</keyword>
<keyword evidence="1" id="KW-0812">Transmembrane</keyword>
<gene>
    <name evidence="2" type="ORF">FB461_0207</name>
</gene>
<feature type="transmembrane region" description="Helical" evidence="1">
    <location>
        <begin position="110"/>
        <end position="128"/>
    </location>
</feature>
<dbReference type="Proteomes" id="UP000315389">
    <property type="component" value="Unassembled WGS sequence"/>
</dbReference>
<protein>
    <submittedName>
        <fullName evidence="2">Uncharacterized protein</fullName>
    </submittedName>
</protein>
<feature type="transmembrane region" description="Helical" evidence="1">
    <location>
        <begin position="6"/>
        <end position="22"/>
    </location>
</feature>
<sequence>MDSPAGIVALAIVVVWLAYFVPGKLAGKGRVAAARVDDRFSENLRVLAVAGGAKVDAGPHGDCDRAAPRASQLLPVPKPGEREVFMTQPEFTQAQRRLAEQRRQQARRRALITAVLGAALVVLVPVVFLTPVHAVVLIAPALLLTGVLVLGRRAVVSQQRADEEIARRARVAHRAAIANRIAGTGAGHRVGRPVPVAKPRTAEQRTVAASTGLDWSASVEEVLERVDARRAAQDSSATEAERVAAETVESRAEVPAARAEAEVARRVPRPTYATKAAAPKWEPAPMSAEIERASRTMAAWDAEHAGDIEIDYVPSEASVTDQGASALGSLTLDGVLERRRAAG</sequence>
<reference evidence="2 3" key="1">
    <citation type="submission" date="2019-06" db="EMBL/GenBank/DDBJ databases">
        <title>Sequencing the genomes of 1000 actinobacteria strains.</title>
        <authorList>
            <person name="Klenk H.-P."/>
        </authorList>
    </citation>
    <scope>NUCLEOTIDE SEQUENCE [LARGE SCALE GENOMIC DNA]</scope>
    <source>
        <strain evidence="2 3">DSM 4813</strain>
    </source>
</reference>
<keyword evidence="3" id="KW-1185">Reference proteome</keyword>
<dbReference type="EMBL" id="VFOS01000001">
    <property type="protein sequence ID" value="TQL63736.1"/>
    <property type="molecule type" value="Genomic_DNA"/>
</dbReference>
<name>A0A542ZTZ4_RARFA</name>
<comment type="caution">
    <text evidence="2">The sequence shown here is derived from an EMBL/GenBank/DDBJ whole genome shotgun (WGS) entry which is preliminary data.</text>
</comment>
<organism evidence="2 3">
    <name type="scientific">Rarobacter faecitabidus</name>
    <dbReference type="NCBI Taxonomy" id="13243"/>
    <lineage>
        <taxon>Bacteria</taxon>
        <taxon>Bacillati</taxon>
        <taxon>Actinomycetota</taxon>
        <taxon>Actinomycetes</taxon>
        <taxon>Micrococcales</taxon>
        <taxon>Rarobacteraceae</taxon>
        <taxon>Rarobacter</taxon>
    </lineage>
</organism>
<dbReference type="AlphaFoldDB" id="A0A542ZTZ4"/>
<dbReference type="OrthoDB" id="3260885at2"/>
<evidence type="ECO:0000256" key="1">
    <source>
        <dbReference type="SAM" id="Phobius"/>
    </source>
</evidence>
<accession>A0A542ZTZ4</accession>
<dbReference type="RefSeq" id="WP_142118127.1">
    <property type="nucleotide sequence ID" value="NZ_BAAASV010000002.1"/>
</dbReference>
<evidence type="ECO:0000313" key="2">
    <source>
        <dbReference type="EMBL" id="TQL63736.1"/>
    </source>
</evidence>